<protein>
    <submittedName>
        <fullName evidence="1">Uncharacterized protein</fullName>
    </submittedName>
</protein>
<proteinExistence type="predicted"/>
<dbReference type="EMBL" id="LR796175">
    <property type="protein sequence ID" value="CAB4123979.1"/>
    <property type="molecule type" value="Genomic_DNA"/>
</dbReference>
<organism evidence="1">
    <name type="scientific">uncultured Caudovirales phage</name>
    <dbReference type="NCBI Taxonomy" id="2100421"/>
    <lineage>
        <taxon>Viruses</taxon>
        <taxon>Duplodnaviria</taxon>
        <taxon>Heunggongvirae</taxon>
        <taxon>Uroviricota</taxon>
        <taxon>Caudoviricetes</taxon>
        <taxon>Peduoviridae</taxon>
        <taxon>Maltschvirus</taxon>
        <taxon>Maltschvirus maltsch</taxon>
    </lineage>
</organism>
<reference evidence="1" key="1">
    <citation type="submission" date="2020-04" db="EMBL/GenBank/DDBJ databases">
        <authorList>
            <person name="Chiriac C."/>
            <person name="Salcher M."/>
            <person name="Ghai R."/>
            <person name="Kavagutti S V."/>
        </authorList>
    </citation>
    <scope>NUCLEOTIDE SEQUENCE</scope>
</reference>
<evidence type="ECO:0000313" key="1">
    <source>
        <dbReference type="EMBL" id="CAB4123979.1"/>
    </source>
</evidence>
<sequence length="177" mass="19668">MAGAVNNFSPQQNWQSIGGNGFSGYNNQGGQGVPVARSDLDGIRIGTGRVPSAEYPDGYLGTIRSRRDDRLLDSIKNRIGQKSYQRGVHKGERIEASAYFWDQEFNAEMGIKRQMKSKPVNINGGIVYMVPKAAQDLRLVPAPHLVNDGKSNMRSDQDVAMNVLRANQMAYLKPVWR</sequence>
<name>A0A6J5KV70_9CAUD</name>
<gene>
    <name evidence="1" type="ORF">UFOVP45_81</name>
</gene>
<accession>A0A6J5KV70</accession>